<dbReference type="Proteomes" id="UP000024842">
    <property type="component" value="Unassembled WGS sequence"/>
</dbReference>
<gene>
    <name evidence="1" type="ORF">HE1_01183</name>
</gene>
<reference evidence="1 2" key="1">
    <citation type="journal article" date="2014" name="FEMS Microbiol. Lett.">
        <title>Draft genome sequences of three Holospora species (Holospora obtusa, Holospora undulata, and Holospora elegans), endonuclear symbiotic bacteria of the ciliate Paramecium caudatum.</title>
        <authorList>
            <person name="Dohra H."/>
            <person name="Tanaka K."/>
            <person name="Suzuki T."/>
            <person name="Fujishima M."/>
            <person name="Suzuki H."/>
        </authorList>
    </citation>
    <scope>NUCLEOTIDE SEQUENCE [LARGE SCALE GENOMIC DNA]</scope>
    <source>
        <strain evidence="1 2">E1</strain>
    </source>
</reference>
<evidence type="ECO:0000313" key="2">
    <source>
        <dbReference type="Proteomes" id="UP000024842"/>
    </source>
</evidence>
<proteinExistence type="predicted"/>
<evidence type="ECO:0000313" key="1">
    <source>
        <dbReference type="EMBL" id="GAJ46841.1"/>
    </source>
</evidence>
<protein>
    <submittedName>
        <fullName evidence="1">Uncharacterized protein</fullName>
    </submittedName>
</protein>
<sequence length="56" mass="6493">MEYIRKIQKSSSGFLISKSCKPMAVWSVILFNEKRFIFSLKEAGAWNNFIKTCLTT</sequence>
<comment type="caution">
    <text evidence="1">The sequence shown here is derived from an EMBL/GenBank/DDBJ whole genome shotgun (WGS) entry which is preliminary data.</text>
</comment>
<name>A0A023DZ72_9PROT</name>
<dbReference type="AlphaFoldDB" id="A0A023DZ72"/>
<accession>A0A023DZ72</accession>
<organism evidence="1 2">
    <name type="scientific">Holospora elegans E1</name>
    <dbReference type="NCBI Taxonomy" id="1427503"/>
    <lineage>
        <taxon>Bacteria</taxon>
        <taxon>Pseudomonadati</taxon>
        <taxon>Pseudomonadota</taxon>
        <taxon>Alphaproteobacteria</taxon>
        <taxon>Holosporales</taxon>
        <taxon>Holosporaceae</taxon>
        <taxon>Holospora</taxon>
    </lineage>
</organism>
<keyword evidence="2" id="KW-1185">Reference proteome</keyword>
<dbReference type="EMBL" id="BAUP01000149">
    <property type="protein sequence ID" value="GAJ46841.1"/>
    <property type="molecule type" value="Genomic_DNA"/>
</dbReference>